<organism evidence="1 2">
    <name type="scientific">Chryseobacterium gleum</name>
    <name type="common">Flavobacterium gleum</name>
    <dbReference type="NCBI Taxonomy" id="250"/>
    <lineage>
        <taxon>Bacteria</taxon>
        <taxon>Pseudomonadati</taxon>
        <taxon>Bacteroidota</taxon>
        <taxon>Flavobacteriia</taxon>
        <taxon>Flavobacteriales</taxon>
        <taxon>Weeksellaceae</taxon>
        <taxon>Chryseobacterium group</taxon>
        <taxon>Chryseobacterium</taxon>
    </lineage>
</organism>
<gene>
    <name evidence="1" type="ORF">NCTC11432_05218</name>
</gene>
<name>A0A3S4MI01_CHRGE</name>
<accession>A0A3S4MI01</accession>
<dbReference type="KEGG" id="cgle:NCTC11432_05218"/>
<reference evidence="1 2" key="1">
    <citation type="submission" date="2018-12" db="EMBL/GenBank/DDBJ databases">
        <authorList>
            <consortium name="Pathogen Informatics"/>
        </authorList>
    </citation>
    <scope>NUCLEOTIDE SEQUENCE [LARGE SCALE GENOMIC DNA]</scope>
    <source>
        <strain evidence="1 2">NCTC11432</strain>
    </source>
</reference>
<protein>
    <recommendedName>
        <fullName evidence="3">DUF3828 domain-containing protein</fullName>
    </recommendedName>
</protein>
<dbReference type="STRING" id="525257.HMPREF0204_14583"/>
<evidence type="ECO:0000313" key="2">
    <source>
        <dbReference type="Proteomes" id="UP000279227"/>
    </source>
</evidence>
<dbReference type="Proteomes" id="UP000279227">
    <property type="component" value="Chromosome"/>
</dbReference>
<dbReference type="AlphaFoldDB" id="A0A3S4MI01"/>
<proteinExistence type="predicted"/>
<evidence type="ECO:0008006" key="3">
    <source>
        <dbReference type="Google" id="ProtNLM"/>
    </source>
</evidence>
<evidence type="ECO:0000313" key="1">
    <source>
        <dbReference type="EMBL" id="VEE12274.1"/>
    </source>
</evidence>
<dbReference type="EMBL" id="LR134289">
    <property type="protein sequence ID" value="VEE12274.1"/>
    <property type="molecule type" value="Genomic_DNA"/>
</dbReference>
<sequence>MGLSPCKQINKTSIGFSQNIHMKRTIIASLLLIIACKEEKKEIKTEVKPQQTEEKVVLNNETNEAEDAKKWLEKSIVDYFKSDIGSEEKNMQKITTKEYFEYKTDAMNVDLDVDGGLTEKEFQDKWKSKFDISKAGVGAGFLIAAQDWDKIEVGSCDLELSSKDEYLFNVVLTDKTFKAEYPSVIKVVKENGSFLIADVWQ</sequence>